<dbReference type="EMBL" id="JWYV01000035">
    <property type="protein sequence ID" value="KKC97899.1"/>
    <property type="molecule type" value="Genomic_DNA"/>
</dbReference>
<accession>A0A0F5V8P9</accession>
<keyword evidence="1" id="KW-0067">ATP-binding</keyword>
<gene>
    <name evidence="1" type="ORF">KY46_21410</name>
</gene>
<dbReference type="Proteomes" id="UP000033633">
    <property type="component" value="Unassembled WGS sequence"/>
</dbReference>
<dbReference type="GO" id="GO:0005524">
    <property type="term" value="F:ATP binding"/>
    <property type="evidence" value="ECO:0007669"/>
    <property type="project" value="UniProtKB-KW"/>
</dbReference>
<dbReference type="STRING" id="265726.KY46_21410"/>
<dbReference type="OrthoDB" id="784829at2"/>
<keyword evidence="2" id="KW-1185">Reference proteome</keyword>
<keyword evidence="1" id="KW-0547">Nucleotide-binding</keyword>
<comment type="caution">
    <text evidence="1">The sequence shown here is derived from an EMBL/GenBank/DDBJ whole genome shotgun (WGS) entry which is preliminary data.</text>
</comment>
<sequence length="485" mass="54094">MSEKKNALTALFEQFTPSIVKQNDARNVYIIAHTGELKEAIPLRSVKGEQRLRKLAKRLELRLTGKSVKEVCDEVEAIAWEHDQATIQPQIRYGLSQDGQSVTIDMCNGRIIQLSAQGVEVLDALPASNENLYFERPGFQLPMVSPDLSNDDIMAGIKMLRQYVNTDTNTFYLLVAYMTYLMAHPKAKGVPYPILMIQGEKGAGKSFFCNNVLRGLVDPSAASALSFPSKQDDFILTINGMFLAVFDNLRNLKKSQSDLLCTTATKGSTAKRTLYTTSELTLMELHSPLVLNGIHDFVQESDLASRCLRVYLHPMQDENRRPEQELKVELAEAMPEIFGAMLKLAHKALIEMPNVKVKHSARMMDFAKWITALEKVWNLPEGNLQKVYQANVKELMASGTADDSLTIALKKLLEKIGTGKAWKGTPSALLSKLQDYEDSMYLPRGAAALSAKLKGQEASLNANGIYFEFGRGAERYIMVFDKPVS</sequence>
<proteinExistence type="predicted"/>
<organism evidence="1 2">
    <name type="scientific">Photobacterium halotolerans</name>
    <dbReference type="NCBI Taxonomy" id="265726"/>
    <lineage>
        <taxon>Bacteria</taxon>
        <taxon>Pseudomonadati</taxon>
        <taxon>Pseudomonadota</taxon>
        <taxon>Gammaproteobacteria</taxon>
        <taxon>Vibrionales</taxon>
        <taxon>Vibrionaceae</taxon>
        <taxon>Photobacterium</taxon>
    </lineage>
</organism>
<protein>
    <submittedName>
        <fullName evidence="1">ATP-binding protein</fullName>
    </submittedName>
</protein>
<reference evidence="1 2" key="1">
    <citation type="submission" date="2014-12" db="EMBL/GenBank/DDBJ databases">
        <title>Mercury Reductase activity and rhizosphere competence traits in the genome of root associated Photobacterium halotolerans MELD1.</title>
        <authorList>
            <person name="Mathew D.C."/>
            <person name="Huang C.-C."/>
        </authorList>
    </citation>
    <scope>NUCLEOTIDE SEQUENCE [LARGE SCALE GENOMIC DNA]</scope>
    <source>
        <strain evidence="1 2">MELD1</strain>
    </source>
</reference>
<dbReference type="AlphaFoldDB" id="A0A0F5V8P9"/>
<dbReference type="PATRIC" id="fig|265726.11.peg.3367"/>
<dbReference type="RefSeq" id="WP_046222582.1">
    <property type="nucleotide sequence ID" value="NZ_JWYV01000035.1"/>
</dbReference>
<evidence type="ECO:0000313" key="2">
    <source>
        <dbReference type="Proteomes" id="UP000033633"/>
    </source>
</evidence>
<name>A0A0F5V8P9_9GAMM</name>
<evidence type="ECO:0000313" key="1">
    <source>
        <dbReference type="EMBL" id="KKC97899.1"/>
    </source>
</evidence>